<feature type="compositionally biased region" description="Polar residues" evidence="13">
    <location>
        <begin position="42"/>
        <end position="66"/>
    </location>
</feature>
<comment type="subcellular location">
    <subcellularLocation>
        <location evidence="1">Cytoplasm</location>
        <location evidence="1">Cytoskeleton</location>
    </subcellularLocation>
</comment>
<evidence type="ECO:0000256" key="3">
    <source>
        <dbReference type="ARBA" id="ARBA00022490"/>
    </source>
</evidence>
<keyword evidence="5 10" id="KW-0547">Nucleotide-binding</keyword>
<evidence type="ECO:0000313" key="16">
    <source>
        <dbReference type="Proteomes" id="UP000053958"/>
    </source>
</evidence>
<name>A0A0F4YWF8_RASE3</name>
<evidence type="ECO:0000256" key="12">
    <source>
        <dbReference type="SAM" id="Coils"/>
    </source>
</evidence>
<keyword evidence="16" id="KW-1185">Reference proteome</keyword>
<dbReference type="GO" id="GO:0008017">
    <property type="term" value="F:microtubule binding"/>
    <property type="evidence" value="ECO:0007669"/>
    <property type="project" value="InterPro"/>
</dbReference>
<evidence type="ECO:0000256" key="5">
    <source>
        <dbReference type="ARBA" id="ARBA00022741"/>
    </source>
</evidence>
<evidence type="ECO:0000256" key="2">
    <source>
        <dbReference type="ARBA" id="ARBA00010899"/>
    </source>
</evidence>
<dbReference type="RefSeq" id="XP_013328773.1">
    <property type="nucleotide sequence ID" value="XM_013473319.1"/>
</dbReference>
<feature type="compositionally biased region" description="Low complexity" evidence="13">
    <location>
        <begin position="70"/>
        <end position="92"/>
    </location>
</feature>
<evidence type="ECO:0000256" key="4">
    <source>
        <dbReference type="ARBA" id="ARBA00022701"/>
    </source>
</evidence>
<dbReference type="SUPFAM" id="SSF52540">
    <property type="entry name" value="P-loop containing nucleoside triphosphate hydrolases"/>
    <property type="match status" value="1"/>
</dbReference>
<dbReference type="GeneID" id="25316147"/>
<evidence type="ECO:0000256" key="8">
    <source>
        <dbReference type="ARBA" id="ARBA00023175"/>
    </source>
</evidence>
<dbReference type="STRING" id="1408163.A0A0F4YWF8"/>
<feature type="binding site" evidence="10">
    <location>
        <begin position="644"/>
        <end position="651"/>
    </location>
    <ligand>
        <name>ATP</name>
        <dbReference type="ChEBI" id="CHEBI:30616"/>
    </ligand>
</feature>
<evidence type="ECO:0000256" key="13">
    <source>
        <dbReference type="SAM" id="MobiDB-lite"/>
    </source>
</evidence>
<evidence type="ECO:0000256" key="1">
    <source>
        <dbReference type="ARBA" id="ARBA00004245"/>
    </source>
</evidence>
<keyword evidence="8 10" id="KW-0505">Motor protein</keyword>
<dbReference type="PANTHER" id="PTHR47972:SF45">
    <property type="entry name" value="PROTEIN CLARET SEGREGATIONAL"/>
    <property type="match status" value="1"/>
</dbReference>
<dbReference type="CDD" id="cd01366">
    <property type="entry name" value="KISc_C_terminal"/>
    <property type="match status" value="1"/>
</dbReference>
<evidence type="ECO:0000256" key="10">
    <source>
        <dbReference type="PROSITE-ProRule" id="PRU00283"/>
    </source>
</evidence>
<gene>
    <name evidence="15" type="ORF">T310_3798</name>
</gene>
<dbReference type="FunFam" id="3.40.850.10:FF:000065">
    <property type="entry name" value="Kinesin-like protein"/>
    <property type="match status" value="1"/>
</dbReference>
<dbReference type="InterPro" id="IPR027417">
    <property type="entry name" value="P-loop_NTPase"/>
</dbReference>
<dbReference type="PROSITE" id="PS00411">
    <property type="entry name" value="KINESIN_MOTOR_1"/>
    <property type="match status" value="1"/>
</dbReference>
<organism evidence="15 16">
    <name type="scientific">Rasamsonia emersonii (strain ATCC 16479 / CBS 393.64 / IMI 116815)</name>
    <dbReference type="NCBI Taxonomy" id="1408163"/>
    <lineage>
        <taxon>Eukaryota</taxon>
        <taxon>Fungi</taxon>
        <taxon>Dikarya</taxon>
        <taxon>Ascomycota</taxon>
        <taxon>Pezizomycotina</taxon>
        <taxon>Eurotiomycetes</taxon>
        <taxon>Eurotiomycetidae</taxon>
        <taxon>Eurotiales</taxon>
        <taxon>Trichocomaceae</taxon>
        <taxon>Rasamsonia</taxon>
    </lineage>
</organism>
<keyword evidence="3" id="KW-0963">Cytoplasm</keyword>
<dbReference type="PROSITE" id="PS50067">
    <property type="entry name" value="KINESIN_MOTOR_2"/>
    <property type="match status" value="1"/>
</dbReference>
<dbReference type="GO" id="GO:0090307">
    <property type="term" value="P:mitotic spindle assembly"/>
    <property type="evidence" value="ECO:0007669"/>
    <property type="project" value="UniProtKB-ARBA"/>
</dbReference>
<dbReference type="GO" id="GO:0005874">
    <property type="term" value="C:microtubule"/>
    <property type="evidence" value="ECO:0007669"/>
    <property type="project" value="UniProtKB-KW"/>
</dbReference>
<dbReference type="OrthoDB" id="3176171at2759"/>
<protein>
    <recommendedName>
        <fullName evidence="11">Kinesin-like protein</fullName>
    </recommendedName>
</protein>
<evidence type="ECO:0000259" key="14">
    <source>
        <dbReference type="PROSITE" id="PS50067"/>
    </source>
</evidence>
<dbReference type="Gene3D" id="3.40.850.10">
    <property type="entry name" value="Kinesin motor domain"/>
    <property type="match status" value="1"/>
</dbReference>
<dbReference type="PRINTS" id="PR00380">
    <property type="entry name" value="KINESINHEAVY"/>
</dbReference>
<keyword evidence="7 12" id="KW-0175">Coiled coil</keyword>
<keyword evidence="4 11" id="KW-0493">Microtubule</keyword>
<accession>A0A0F4YWF8</accession>
<dbReference type="AlphaFoldDB" id="A0A0F4YWF8"/>
<dbReference type="EMBL" id="LASV01000155">
    <property type="protein sequence ID" value="KKA22161.1"/>
    <property type="molecule type" value="Genomic_DNA"/>
</dbReference>
<dbReference type="SMART" id="SM00129">
    <property type="entry name" value="KISc"/>
    <property type="match status" value="1"/>
</dbReference>
<dbReference type="Proteomes" id="UP000053958">
    <property type="component" value="Unassembled WGS sequence"/>
</dbReference>
<evidence type="ECO:0000313" key="15">
    <source>
        <dbReference type="EMBL" id="KKA22161.1"/>
    </source>
</evidence>
<dbReference type="PANTHER" id="PTHR47972">
    <property type="entry name" value="KINESIN-LIKE PROTEIN KLP-3"/>
    <property type="match status" value="1"/>
</dbReference>
<evidence type="ECO:0000256" key="11">
    <source>
        <dbReference type="RuleBase" id="RU000394"/>
    </source>
</evidence>
<proteinExistence type="inferred from homology"/>
<keyword evidence="6 10" id="KW-0067">ATP-binding</keyword>
<dbReference type="Pfam" id="PF00225">
    <property type="entry name" value="Kinesin"/>
    <property type="match status" value="1"/>
</dbReference>
<dbReference type="GO" id="GO:0007018">
    <property type="term" value="P:microtubule-based movement"/>
    <property type="evidence" value="ECO:0007669"/>
    <property type="project" value="InterPro"/>
</dbReference>
<feature type="region of interest" description="Disordered" evidence="13">
    <location>
        <begin position="1"/>
        <end position="151"/>
    </location>
</feature>
<evidence type="ECO:0000256" key="9">
    <source>
        <dbReference type="ARBA" id="ARBA00023212"/>
    </source>
</evidence>
<feature type="compositionally biased region" description="Basic residues" evidence="13">
    <location>
        <begin position="255"/>
        <end position="265"/>
    </location>
</feature>
<evidence type="ECO:0000256" key="6">
    <source>
        <dbReference type="ARBA" id="ARBA00022840"/>
    </source>
</evidence>
<keyword evidence="9" id="KW-0206">Cytoskeleton</keyword>
<comment type="caution">
    <text evidence="15">The sequence shown here is derived from an EMBL/GenBank/DDBJ whole genome shotgun (WGS) entry which is preliminary data.</text>
</comment>
<dbReference type="InterPro" id="IPR036961">
    <property type="entry name" value="Kinesin_motor_dom_sf"/>
</dbReference>
<feature type="region of interest" description="Disordered" evidence="13">
    <location>
        <begin position="235"/>
        <end position="267"/>
    </location>
</feature>
<feature type="domain" description="Kinesin motor" evidence="14">
    <location>
        <begin position="551"/>
        <end position="886"/>
    </location>
</feature>
<evidence type="ECO:0000256" key="7">
    <source>
        <dbReference type="ARBA" id="ARBA00023054"/>
    </source>
</evidence>
<dbReference type="InterPro" id="IPR027640">
    <property type="entry name" value="Kinesin-like_fam"/>
</dbReference>
<dbReference type="GO" id="GO:0008569">
    <property type="term" value="F:minus-end-directed microtubule motor activity"/>
    <property type="evidence" value="ECO:0007669"/>
    <property type="project" value="UniProtKB-ARBA"/>
</dbReference>
<dbReference type="InterPro" id="IPR001752">
    <property type="entry name" value="Kinesin_motor_dom"/>
</dbReference>
<comment type="similarity">
    <text evidence="2">Belongs to the TRAFAC class myosin-kinesin ATPase superfamily. Kinesin family. KIN-14 subfamily.</text>
</comment>
<sequence>MNSSRTNARSGLIPPGTISGATNKPSGIASRFERMNEVDGLSQKTEPTKTNAQAAPSSKVGNGTTKSHNRNNSLSSSLSSRTSSSRTTSNSSFSATVGPGLQPPSHGNPRPQTSFGFRKTGGSSVPRPATSLDTHDEDMSGSQVLGKRKGMQLSHKSHFHLSPGYYDKYMNYTADLSPRPSALPIPDASTVRKRDTSLSAMMGNLTLTETKTPVDYTQNPCNTNKQVRNTMHSRVPKALHHSRSCTLVTPSPSPPKHRSPQRHPPRILPFLTKDSNIKAWDHESRLQDFEQVCDALFARMSQAGQDSYGLKETVELYKTRVNELEATRTQLMDANCSLRVELETLKNKVTAAEEALKAAEREHEIAMDESDRRLRNEAETIRQECQKQIEALSSQHQEELREVRRRYDSELENERALRQREVSQITSQCALDTQRGQLELANKDREIERLQRELQAAKEDIELEKSKNRDLRKNLDTASSNSVTLESSIRALKARIEFLESGSKEQSEAFARLNQQLADAIAETNAAKEKLRKEETLRRKLHNQVQELKGNIRVFCRVRPPLPAEPANEIAQISFPDEGADCKEISILGPEEKNSLGVVTRKNNAFSFDRVFGPNTQNADVFEEISQLVQSALDGYNVCIFCYGQTGSGKTYTMSSEDGMIPRAVHQIYDTAKNLEEKGWTYKMEGNFVEVYNENLNDLLGKAEEFDKKKHEIRHDMQKCKTTITDVTTVTLDSPEMVESILRRAAANRSVAATKANERSSRSHSVFILRLLGENSITGERSEGTLNLVDLAGSERLSHSGATGERLKETQNINRSLSCLGDVISALGQGKEGGHIPYRNSKLTYLLQFSLGGNSKTLMFVMVSPLQAHLGETLTSLKFATKVHNTHIGTAKRQTRVRES</sequence>
<feature type="coiled-coil region" evidence="12">
    <location>
        <begin position="314"/>
        <end position="551"/>
    </location>
</feature>
<dbReference type="GO" id="GO:0005524">
    <property type="term" value="F:ATP binding"/>
    <property type="evidence" value="ECO:0007669"/>
    <property type="project" value="UniProtKB-UniRule"/>
</dbReference>
<dbReference type="InterPro" id="IPR019821">
    <property type="entry name" value="Kinesin_motor_CS"/>
</dbReference>
<reference evidence="15 16" key="1">
    <citation type="submission" date="2015-04" db="EMBL/GenBank/DDBJ databases">
        <authorList>
            <person name="Heijne W.H."/>
            <person name="Fedorova N.D."/>
            <person name="Nierman W.C."/>
            <person name="Vollebregt A.W."/>
            <person name="Zhao Z."/>
            <person name="Wu L."/>
            <person name="Kumar M."/>
            <person name="Stam H."/>
            <person name="van den Berg M.A."/>
            <person name="Pel H.J."/>
        </authorList>
    </citation>
    <scope>NUCLEOTIDE SEQUENCE [LARGE SCALE GENOMIC DNA]</scope>
    <source>
        <strain evidence="15 16">CBS 393.64</strain>
    </source>
</reference>